<accession>A0ABW3GNJ7</accession>
<proteinExistence type="predicted"/>
<evidence type="ECO:0000256" key="3">
    <source>
        <dbReference type="ARBA" id="ARBA00022670"/>
    </source>
</evidence>
<keyword evidence="3" id="KW-0645">Protease</keyword>
<evidence type="ECO:0000256" key="6">
    <source>
        <dbReference type="ARBA" id="ARBA00022989"/>
    </source>
</evidence>
<keyword evidence="2" id="KW-1003">Cell membrane</keyword>
<comment type="caution">
    <text evidence="10">The sequence shown here is derived from an EMBL/GenBank/DDBJ whole genome shotgun (WGS) entry which is preliminary data.</text>
</comment>
<organism evidence="10 11">
    <name type="scientific">Methylophilus glucosoxydans</name>
    <dbReference type="NCBI Taxonomy" id="752553"/>
    <lineage>
        <taxon>Bacteria</taxon>
        <taxon>Pseudomonadati</taxon>
        <taxon>Pseudomonadota</taxon>
        <taxon>Betaproteobacteria</taxon>
        <taxon>Nitrosomonadales</taxon>
        <taxon>Methylophilaceae</taxon>
        <taxon>Methylophilus</taxon>
    </lineage>
</organism>
<dbReference type="Proteomes" id="UP001597106">
    <property type="component" value="Unassembled WGS sequence"/>
</dbReference>
<dbReference type="RefSeq" id="WP_379076594.1">
    <property type="nucleotide sequence ID" value="NZ_JBHTJW010000002.1"/>
</dbReference>
<evidence type="ECO:0000256" key="7">
    <source>
        <dbReference type="ARBA" id="ARBA00023136"/>
    </source>
</evidence>
<keyword evidence="11" id="KW-1185">Reference proteome</keyword>
<keyword evidence="5" id="KW-0378">Hydrolase</keyword>
<evidence type="ECO:0000256" key="8">
    <source>
        <dbReference type="SAM" id="Phobius"/>
    </source>
</evidence>
<feature type="chain" id="PRO_5046558054" description="Exosortase/archaeosortase family protein" evidence="9">
    <location>
        <begin position="20"/>
        <end position="165"/>
    </location>
</feature>
<keyword evidence="9" id="KW-0732">Signal</keyword>
<dbReference type="InterPro" id="IPR026392">
    <property type="entry name" value="Exo/Archaeosortase_dom"/>
</dbReference>
<protein>
    <recommendedName>
        <fullName evidence="12">Exosortase/archaeosortase family protein</fullName>
    </recommendedName>
</protein>
<feature type="transmembrane region" description="Helical" evidence="8">
    <location>
        <begin position="94"/>
        <end position="114"/>
    </location>
</feature>
<name>A0ABW3GNJ7_9PROT</name>
<evidence type="ECO:0008006" key="12">
    <source>
        <dbReference type="Google" id="ProtNLM"/>
    </source>
</evidence>
<evidence type="ECO:0000256" key="9">
    <source>
        <dbReference type="SAM" id="SignalP"/>
    </source>
</evidence>
<evidence type="ECO:0000313" key="11">
    <source>
        <dbReference type="Proteomes" id="UP001597106"/>
    </source>
</evidence>
<keyword evidence="4 8" id="KW-0812">Transmembrane</keyword>
<keyword evidence="7 8" id="KW-0472">Membrane</keyword>
<dbReference type="NCBIfam" id="TIGR04178">
    <property type="entry name" value="exo_archaeo"/>
    <property type="match status" value="1"/>
</dbReference>
<comment type="subcellular location">
    <subcellularLocation>
        <location evidence="1">Cell membrane</location>
        <topology evidence="1">Multi-pass membrane protein</topology>
    </subcellularLocation>
</comment>
<feature type="transmembrane region" description="Helical" evidence="8">
    <location>
        <begin position="126"/>
        <end position="147"/>
    </location>
</feature>
<evidence type="ECO:0000313" key="10">
    <source>
        <dbReference type="EMBL" id="MFD0930326.1"/>
    </source>
</evidence>
<evidence type="ECO:0000256" key="4">
    <source>
        <dbReference type="ARBA" id="ARBA00022692"/>
    </source>
</evidence>
<evidence type="ECO:0000256" key="2">
    <source>
        <dbReference type="ARBA" id="ARBA00022475"/>
    </source>
</evidence>
<evidence type="ECO:0000256" key="1">
    <source>
        <dbReference type="ARBA" id="ARBA00004651"/>
    </source>
</evidence>
<sequence length="165" mass="18324">MLIFFCLFIVMQQMWLSVADTGVGAWWINKVITRTLAFTIGWLADEQVTVAGSLLTGAHASMNIANGCDGVDMMLMLIAALLSSTLSLRQKLLGALYGLLFLFLINQLRLLLLFEVLQHDRQYFTFTHGILAPFLMLGATGIFYAWWLAASTQPLADDESICALQ</sequence>
<keyword evidence="6 8" id="KW-1133">Transmembrane helix</keyword>
<feature type="signal peptide" evidence="9">
    <location>
        <begin position="1"/>
        <end position="19"/>
    </location>
</feature>
<evidence type="ECO:0000256" key="5">
    <source>
        <dbReference type="ARBA" id="ARBA00022801"/>
    </source>
</evidence>
<gene>
    <name evidence="10" type="ORF">ACFQ1T_11120</name>
</gene>
<reference evidence="11" key="1">
    <citation type="journal article" date="2019" name="Int. J. Syst. Evol. Microbiol.">
        <title>The Global Catalogue of Microorganisms (GCM) 10K type strain sequencing project: providing services to taxonomists for standard genome sequencing and annotation.</title>
        <authorList>
            <consortium name="The Broad Institute Genomics Platform"/>
            <consortium name="The Broad Institute Genome Sequencing Center for Infectious Disease"/>
            <person name="Wu L."/>
            <person name="Ma J."/>
        </authorList>
    </citation>
    <scope>NUCLEOTIDE SEQUENCE [LARGE SCALE GENOMIC DNA]</scope>
    <source>
        <strain evidence="11">CCUG 59685</strain>
    </source>
</reference>
<dbReference type="EMBL" id="JBHTJW010000002">
    <property type="protein sequence ID" value="MFD0930326.1"/>
    <property type="molecule type" value="Genomic_DNA"/>
</dbReference>